<dbReference type="InterPro" id="IPR013342">
    <property type="entry name" value="Mandelate_racemase_C"/>
</dbReference>
<dbReference type="InterPro" id="IPR029065">
    <property type="entry name" value="Enolase_C-like"/>
</dbReference>
<dbReference type="SUPFAM" id="SSF51604">
    <property type="entry name" value="Enolase C-terminal domain-like"/>
    <property type="match status" value="1"/>
</dbReference>
<keyword evidence="3" id="KW-0460">Magnesium</keyword>
<sequence>MKIVDVEAIWLRVPAIGQRCEWGEDALIVRIHTDNGLIGIGETDSAPAVVKALIEMPSSHETCQGLRDVLIGENPLEIDRLWQKMYRQTEYVGRRGAGIHAISALDIALWDIAGKFYNVPIHTLLGGKYRDRIPAYGTFIPRPDEAGNRDVLGTLLDQGLTSIKLGGGGFGDNPIKDKQLLKIVRGEIGPDIQLQIDLVGRWRNAPHAIAQCEALREFDLNWIEEPLPSDDSQGLLRLAKFAGIPVAGGEGLATRHEFAVFLESTHPDIVQPDITRCGGISEMMHISSLAKRHGARLVPHGFSTGILLAATTHFLAASEHGDLLEYSQSDSPLFHSLNSLAGHRDSGLFELSAGVLRYLRPGRQSHLVVRGTQDLRLPGVPIL</sequence>
<accession>A0A399LXX6</accession>
<dbReference type="AlphaFoldDB" id="A0A399LXX6"/>
<dbReference type="PANTHER" id="PTHR13794">
    <property type="entry name" value="ENOLASE SUPERFAMILY, MANDELATE RACEMASE"/>
    <property type="match status" value="1"/>
</dbReference>
<dbReference type="GO" id="GO:0000287">
    <property type="term" value="F:magnesium ion binding"/>
    <property type="evidence" value="ECO:0007669"/>
    <property type="project" value="TreeGrafter"/>
</dbReference>
<dbReference type="InterPro" id="IPR036849">
    <property type="entry name" value="Enolase-like_C_sf"/>
</dbReference>
<organism evidence="5 6">
    <name type="scientific">Pseudomonas monteilii</name>
    <dbReference type="NCBI Taxonomy" id="76759"/>
    <lineage>
        <taxon>Bacteria</taxon>
        <taxon>Pseudomonadati</taxon>
        <taxon>Pseudomonadota</taxon>
        <taxon>Gammaproteobacteria</taxon>
        <taxon>Pseudomonadales</taxon>
        <taxon>Pseudomonadaceae</taxon>
        <taxon>Pseudomonas</taxon>
    </lineage>
</organism>
<dbReference type="SFLD" id="SFLDS00001">
    <property type="entry name" value="Enolase"/>
    <property type="match status" value="1"/>
</dbReference>
<dbReference type="Pfam" id="PF13378">
    <property type="entry name" value="MR_MLE_C"/>
    <property type="match status" value="1"/>
</dbReference>
<evidence type="ECO:0000313" key="6">
    <source>
        <dbReference type="Proteomes" id="UP000265875"/>
    </source>
</evidence>
<comment type="cofactor">
    <cofactor evidence="1">
        <name>Mg(2+)</name>
        <dbReference type="ChEBI" id="CHEBI:18420"/>
    </cofactor>
</comment>
<dbReference type="InterPro" id="IPR046945">
    <property type="entry name" value="RHMD-like"/>
</dbReference>
<evidence type="ECO:0000259" key="4">
    <source>
        <dbReference type="SMART" id="SM00922"/>
    </source>
</evidence>
<dbReference type="PANTHER" id="PTHR13794:SF58">
    <property type="entry name" value="MITOCHONDRIAL ENOLASE SUPERFAMILY MEMBER 1"/>
    <property type="match status" value="1"/>
</dbReference>
<reference evidence="5 6" key="1">
    <citation type="submission" date="2018-08" db="EMBL/GenBank/DDBJ databases">
        <title>Draft genome sequence of the cyanotroph, Pseudomonas monteilii BCN3.</title>
        <authorList>
            <person name="Jones L.B."/>
            <person name="Kunz D.A."/>
        </authorList>
    </citation>
    <scope>NUCLEOTIDE SEQUENCE [LARGE SCALE GENOMIC DNA]</scope>
    <source>
        <strain evidence="5 6">BCN3</strain>
    </source>
</reference>
<dbReference type="Proteomes" id="UP000265875">
    <property type="component" value="Unassembled WGS sequence"/>
</dbReference>
<keyword evidence="2" id="KW-0479">Metal-binding</keyword>
<dbReference type="Pfam" id="PF02746">
    <property type="entry name" value="MR_MLE_N"/>
    <property type="match status" value="1"/>
</dbReference>
<evidence type="ECO:0000256" key="1">
    <source>
        <dbReference type="ARBA" id="ARBA00001946"/>
    </source>
</evidence>
<dbReference type="GO" id="GO:0016836">
    <property type="term" value="F:hydro-lyase activity"/>
    <property type="evidence" value="ECO:0007669"/>
    <property type="project" value="TreeGrafter"/>
</dbReference>
<dbReference type="GO" id="GO:0016052">
    <property type="term" value="P:carbohydrate catabolic process"/>
    <property type="evidence" value="ECO:0007669"/>
    <property type="project" value="TreeGrafter"/>
</dbReference>
<dbReference type="InterPro" id="IPR018110">
    <property type="entry name" value="Mandel_Rmase/mucon_lact_enz_CS"/>
</dbReference>
<gene>
    <name evidence="5" type="ORF">D0894_27635</name>
</gene>
<dbReference type="Gene3D" id="3.30.390.10">
    <property type="entry name" value="Enolase-like, N-terminal domain"/>
    <property type="match status" value="1"/>
</dbReference>
<dbReference type="CDD" id="cd03316">
    <property type="entry name" value="MR_like"/>
    <property type="match status" value="1"/>
</dbReference>
<proteinExistence type="predicted"/>
<dbReference type="InterPro" id="IPR029017">
    <property type="entry name" value="Enolase-like_N"/>
</dbReference>
<dbReference type="SUPFAM" id="SSF54826">
    <property type="entry name" value="Enolase N-terminal domain-like"/>
    <property type="match status" value="1"/>
</dbReference>
<dbReference type="SMART" id="SM00922">
    <property type="entry name" value="MR_MLE"/>
    <property type="match status" value="1"/>
</dbReference>
<dbReference type="PROSITE" id="PS00908">
    <property type="entry name" value="MR_MLE_1"/>
    <property type="match status" value="1"/>
</dbReference>
<comment type="caution">
    <text evidence="5">The sequence shown here is derived from an EMBL/GenBank/DDBJ whole genome shotgun (WGS) entry which is preliminary data.</text>
</comment>
<dbReference type="GO" id="GO:0009063">
    <property type="term" value="P:amino acid catabolic process"/>
    <property type="evidence" value="ECO:0007669"/>
    <property type="project" value="InterPro"/>
</dbReference>
<evidence type="ECO:0000256" key="3">
    <source>
        <dbReference type="ARBA" id="ARBA00022842"/>
    </source>
</evidence>
<feature type="domain" description="Mandelate racemase/muconate lactonizing enzyme C-terminal" evidence="4">
    <location>
        <begin position="145"/>
        <end position="245"/>
    </location>
</feature>
<dbReference type="EMBL" id="QWLL01000067">
    <property type="protein sequence ID" value="RII74189.1"/>
    <property type="molecule type" value="Genomic_DNA"/>
</dbReference>
<dbReference type="Gene3D" id="3.20.20.120">
    <property type="entry name" value="Enolase-like C-terminal domain"/>
    <property type="match status" value="1"/>
</dbReference>
<name>A0A399LXX6_9PSED</name>
<dbReference type="SFLD" id="SFLDG00179">
    <property type="entry name" value="mandelate_racemase"/>
    <property type="match status" value="1"/>
</dbReference>
<evidence type="ECO:0000256" key="2">
    <source>
        <dbReference type="ARBA" id="ARBA00022723"/>
    </source>
</evidence>
<dbReference type="RefSeq" id="WP_119371994.1">
    <property type="nucleotide sequence ID" value="NZ_QWLL01000067.1"/>
</dbReference>
<protein>
    <submittedName>
        <fullName evidence="5">Mandelate racemase/muconate lactonizing enzyme family protein</fullName>
    </submittedName>
</protein>
<dbReference type="InterPro" id="IPR013341">
    <property type="entry name" value="Mandelate_racemase_N_dom"/>
</dbReference>
<evidence type="ECO:0000313" key="5">
    <source>
        <dbReference type="EMBL" id="RII74189.1"/>
    </source>
</evidence>